<evidence type="ECO:0000256" key="1">
    <source>
        <dbReference type="ARBA" id="ARBA00005952"/>
    </source>
</evidence>
<dbReference type="EMBL" id="JADOUE010000001">
    <property type="protein sequence ID" value="MBG6121692.1"/>
    <property type="molecule type" value="Genomic_DNA"/>
</dbReference>
<evidence type="ECO:0000256" key="4">
    <source>
        <dbReference type="ARBA" id="ARBA00023015"/>
    </source>
</evidence>
<dbReference type="AlphaFoldDB" id="A0A931GS52"/>
<dbReference type="HAMAP" id="MF_00073">
    <property type="entry name" value="NusB"/>
    <property type="match status" value="1"/>
</dbReference>
<keyword evidence="10" id="KW-1185">Reference proteome</keyword>
<evidence type="ECO:0000256" key="7">
    <source>
        <dbReference type="SAM" id="MobiDB-lite"/>
    </source>
</evidence>
<organism evidence="9 10">
    <name type="scientific">Corynebacterium aquatimens</name>
    <dbReference type="NCBI Taxonomy" id="1190508"/>
    <lineage>
        <taxon>Bacteria</taxon>
        <taxon>Bacillati</taxon>
        <taxon>Actinomycetota</taxon>
        <taxon>Actinomycetes</taxon>
        <taxon>Mycobacteriales</taxon>
        <taxon>Corynebacteriaceae</taxon>
        <taxon>Corynebacterium</taxon>
    </lineage>
</organism>
<proteinExistence type="inferred from homology"/>
<evidence type="ECO:0000256" key="6">
    <source>
        <dbReference type="HAMAP-Rule" id="MF_00073"/>
    </source>
</evidence>
<dbReference type="GO" id="GO:0003723">
    <property type="term" value="F:RNA binding"/>
    <property type="evidence" value="ECO:0007669"/>
    <property type="project" value="UniProtKB-UniRule"/>
</dbReference>
<feature type="domain" description="NusB/RsmB/TIM44" evidence="8">
    <location>
        <begin position="12"/>
        <end position="141"/>
    </location>
</feature>
<comment type="caution">
    <text evidence="9">The sequence shown here is derived from an EMBL/GenBank/DDBJ whole genome shotgun (WGS) entry which is preliminary data.</text>
</comment>
<dbReference type="Gene3D" id="1.10.940.10">
    <property type="entry name" value="NusB-like"/>
    <property type="match status" value="1"/>
</dbReference>
<evidence type="ECO:0000256" key="2">
    <source>
        <dbReference type="ARBA" id="ARBA00022814"/>
    </source>
</evidence>
<dbReference type="GO" id="GO:0005829">
    <property type="term" value="C:cytosol"/>
    <property type="evidence" value="ECO:0007669"/>
    <property type="project" value="TreeGrafter"/>
</dbReference>
<keyword evidence="4 6" id="KW-0805">Transcription regulation</keyword>
<dbReference type="GO" id="GO:0006353">
    <property type="term" value="P:DNA-templated transcription termination"/>
    <property type="evidence" value="ECO:0007669"/>
    <property type="project" value="UniProtKB-UniRule"/>
</dbReference>
<sequence length="245" mass="26132">MPDYKRHGARYRARRRAVDILFEAETRDMDPVSILDDRAALAEDPNNAVAPIAEYTRTIVAGAAEELDDIDDNIERYLSDAWELGRIPAVDRAIMRVSTWEILFNDDVPGAIAIANAMEMAKEYAGNNASPYIHAVLDDIIQAHSANAPLLDDAAAEAEQPTPAEAAEPAPAEPEQPTPAETAEPAPAEPEQPTPAETAEPAPAEPEQPTPAETAEPAPAEPEQPAPAEQPVGTITDPEGVDPVG</sequence>
<dbReference type="NCBIfam" id="TIGR01951">
    <property type="entry name" value="nusB"/>
    <property type="match status" value="1"/>
</dbReference>
<name>A0A931GS52_9CORY</name>
<keyword evidence="3 6" id="KW-0694">RNA-binding</keyword>
<evidence type="ECO:0000256" key="3">
    <source>
        <dbReference type="ARBA" id="ARBA00022884"/>
    </source>
</evidence>
<keyword evidence="2 6" id="KW-0889">Transcription antitermination</keyword>
<dbReference type="Proteomes" id="UP000658613">
    <property type="component" value="Unassembled WGS sequence"/>
</dbReference>
<feature type="region of interest" description="Disordered" evidence="7">
    <location>
        <begin position="154"/>
        <end position="245"/>
    </location>
</feature>
<feature type="compositionally biased region" description="Low complexity" evidence="7">
    <location>
        <begin position="154"/>
        <end position="170"/>
    </location>
</feature>
<dbReference type="PANTHER" id="PTHR11078:SF3">
    <property type="entry name" value="ANTITERMINATION NUSB DOMAIN-CONTAINING PROTEIN"/>
    <property type="match status" value="1"/>
</dbReference>
<comment type="similarity">
    <text evidence="1 6">Belongs to the NusB family.</text>
</comment>
<dbReference type="InterPro" id="IPR011605">
    <property type="entry name" value="NusB_fam"/>
</dbReference>
<dbReference type="SUPFAM" id="SSF48013">
    <property type="entry name" value="NusB-like"/>
    <property type="match status" value="1"/>
</dbReference>
<evidence type="ECO:0000313" key="10">
    <source>
        <dbReference type="Proteomes" id="UP000658613"/>
    </source>
</evidence>
<dbReference type="InterPro" id="IPR006027">
    <property type="entry name" value="NusB_RsmB_TIM44"/>
</dbReference>
<dbReference type="GO" id="GO:0031564">
    <property type="term" value="P:transcription antitermination"/>
    <property type="evidence" value="ECO:0007669"/>
    <property type="project" value="UniProtKB-KW"/>
</dbReference>
<comment type="function">
    <text evidence="6">Involved in transcription antitermination. Required for transcription of ribosomal RNA (rRNA) genes. Binds specifically to the boxA antiterminator sequence of the ribosomal RNA (rrn) operons.</text>
</comment>
<evidence type="ECO:0000256" key="5">
    <source>
        <dbReference type="ARBA" id="ARBA00023163"/>
    </source>
</evidence>
<evidence type="ECO:0000259" key="8">
    <source>
        <dbReference type="Pfam" id="PF01029"/>
    </source>
</evidence>
<reference evidence="9" key="1">
    <citation type="submission" date="2020-11" db="EMBL/GenBank/DDBJ databases">
        <title>Sequencing the genomes of 1000 actinobacteria strains.</title>
        <authorList>
            <person name="Klenk H.-P."/>
        </authorList>
    </citation>
    <scope>NUCLEOTIDE SEQUENCE</scope>
    <source>
        <strain evidence="9">DSM 45632</strain>
    </source>
</reference>
<gene>
    <name evidence="6" type="primary">nusB</name>
    <name evidence="9" type="ORF">IW254_000661</name>
</gene>
<dbReference type="PANTHER" id="PTHR11078">
    <property type="entry name" value="N UTILIZATION SUBSTANCE PROTEIN B-RELATED"/>
    <property type="match status" value="1"/>
</dbReference>
<dbReference type="InterPro" id="IPR035926">
    <property type="entry name" value="NusB-like_sf"/>
</dbReference>
<accession>A0A931GS52</accession>
<evidence type="ECO:0000313" key="9">
    <source>
        <dbReference type="EMBL" id="MBG6121692.1"/>
    </source>
</evidence>
<dbReference type="Pfam" id="PF01029">
    <property type="entry name" value="NusB"/>
    <property type="match status" value="1"/>
</dbReference>
<keyword evidence="5 6" id="KW-0804">Transcription</keyword>
<protein>
    <recommendedName>
        <fullName evidence="6">Transcription antitermination protein NusB</fullName>
    </recommendedName>
    <alternativeName>
        <fullName evidence="6">Antitermination factor NusB</fullName>
    </alternativeName>
</protein>